<feature type="domain" description="Glycosyl hydrolase family 13 catalytic" evidence="4">
    <location>
        <begin position="13"/>
        <end position="421"/>
    </location>
</feature>
<accession>A0A559KD03</accession>
<dbReference type="Proteomes" id="UP000317036">
    <property type="component" value="Unassembled WGS sequence"/>
</dbReference>
<dbReference type="EMBL" id="VNJI01000010">
    <property type="protein sequence ID" value="TVY10011.1"/>
    <property type="molecule type" value="Genomic_DNA"/>
</dbReference>
<name>A0A559KD03_9BACL</name>
<dbReference type="Gene3D" id="3.20.20.80">
    <property type="entry name" value="Glycosidases"/>
    <property type="match status" value="1"/>
</dbReference>
<dbReference type="InterPro" id="IPR013780">
    <property type="entry name" value="Glyco_hydro_b"/>
</dbReference>
<comment type="caution">
    <text evidence="5">The sequence shown here is derived from an EMBL/GenBank/DDBJ whole genome shotgun (WGS) entry which is preliminary data.</text>
</comment>
<proteinExistence type="inferred from homology"/>
<dbReference type="CDD" id="cd11333">
    <property type="entry name" value="AmyAc_SI_OligoGlu_DGase"/>
    <property type="match status" value="1"/>
</dbReference>
<dbReference type="GO" id="GO:0009313">
    <property type="term" value="P:oligosaccharide catabolic process"/>
    <property type="evidence" value="ECO:0007669"/>
    <property type="project" value="TreeGrafter"/>
</dbReference>
<evidence type="ECO:0000256" key="2">
    <source>
        <dbReference type="ARBA" id="ARBA00022801"/>
    </source>
</evidence>
<sequence>MNKVWWKESVVYQIYPRSFMDSSGDGVGDLKGILGKLDYLKELGIDVIWICPIYQSPNDDNGYDISDYCAIMEEFGTMAEFDELLAEAHRRGIRIIMDLVINHTSDEHPWFVESRSSKTNPKRDYYIWRAGKPHGREPNNWESIFGGSAWQFDKQTGEYYMHLFSTRQPDLNWENEEVRGELYKMINWWLDKGIDGFRIDAITHIKKIKGLPDLPNPNKKLFVPSWDGHRNREGILDYLRELRDTTFRNYNIMTVGEANGVELDQAEDFVGETNGVFNMMFQFEHMSVDHGPGGKWDYNPEWKLSELKHILSKWQVGLEGRGWNALFLENHDVPRSVSRFGNDGKYHDASAKMLATCFMLMQGTPYIYQGQEIGMTNVQFEEIHQYRDVEIMNLYREADAVGKTFRDIREAIYAQGRDNARTPMQWSGERYAGFSSHEPWIEVNPNYEQINVERQEADPHSILHYYKRLIALRKAEEVAVYGSYELLMPEDERIYAYVRKLGDERLLIVCNFTEHVTTMRWPDALSAKGAELLLGNYEVEPAALELEPSFMLRPYEARVYKL</sequence>
<dbReference type="InterPro" id="IPR006047">
    <property type="entry name" value="GH13_cat_dom"/>
</dbReference>
<dbReference type="InterPro" id="IPR045857">
    <property type="entry name" value="O16G_dom_2"/>
</dbReference>
<organism evidence="5 6">
    <name type="scientific">Paenibacillus cremeus</name>
    <dbReference type="NCBI Taxonomy" id="2163881"/>
    <lineage>
        <taxon>Bacteria</taxon>
        <taxon>Bacillati</taxon>
        <taxon>Bacillota</taxon>
        <taxon>Bacilli</taxon>
        <taxon>Bacillales</taxon>
        <taxon>Paenibacillaceae</taxon>
        <taxon>Paenibacillus</taxon>
    </lineage>
</organism>
<keyword evidence="3" id="KW-0326">Glycosidase</keyword>
<evidence type="ECO:0000256" key="3">
    <source>
        <dbReference type="ARBA" id="ARBA00023295"/>
    </source>
</evidence>
<dbReference type="Gene3D" id="2.60.40.1180">
    <property type="entry name" value="Golgi alpha-mannosidase II"/>
    <property type="match status" value="1"/>
</dbReference>
<dbReference type="Pfam" id="PF00128">
    <property type="entry name" value="Alpha-amylase"/>
    <property type="match status" value="1"/>
</dbReference>
<dbReference type="FunFam" id="3.20.20.80:FF:000064">
    <property type="entry name" value="Oligo-1,6-glucosidase"/>
    <property type="match status" value="2"/>
</dbReference>
<evidence type="ECO:0000313" key="5">
    <source>
        <dbReference type="EMBL" id="TVY10011.1"/>
    </source>
</evidence>
<gene>
    <name evidence="5" type="ORF">FPZ49_09795</name>
</gene>
<keyword evidence="2" id="KW-0378">Hydrolase</keyword>
<dbReference type="PANTHER" id="PTHR10357:SF178">
    <property type="entry name" value="OLIGO-1,6-GLUCOSIDASE 3-RELATED"/>
    <property type="match status" value="1"/>
</dbReference>
<dbReference type="OrthoDB" id="9805159at2"/>
<reference evidence="5 6" key="1">
    <citation type="submission" date="2019-07" db="EMBL/GenBank/DDBJ databases">
        <authorList>
            <person name="Kim J."/>
        </authorList>
    </citation>
    <scope>NUCLEOTIDE SEQUENCE [LARGE SCALE GENOMIC DNA]</scope>
    <source>
        <strain evidence="5 6">JC52</strain>
    </source>
</reference>
<evidence type="ECO:0000259" key="4">
    <source>
        <dbReference type="SMART" id="SM00642"/>
    </source>
</evidence>
<protein>
    <submittedName>
        <fullName evidence="5">Alpha-glucosidase</fullName>
    </submittedName>
</protein>
<keyword evidence="6" id="KW-1185">Reference proteome</keyword>
<dbReference type="SUPFAM" id="SSF51445">
    <property type="entry name" value="(Trans)glycosidases"/>
    <property type="match status" value="1"/>
</dbReference>
<dbReference type="InterPro" id="IPR032091">
    <property type="entry name" value="Malt_amylase-like_C"/>
</dbReference>
<dbReference type="FunFam" id="3.90.400.10:FF:000002">
    <property type="entry name" value="Sucrose isomerase"/>
    <property type="match status" value="1"/>
</dbReference>
<dbReference type="PANTHER" id="PTHR10357">
    <property type="entry name" value="ALPHA-AMYLASE FAMILY MEMBER"/>
    <property type="match status" value="1"/>
</dbReference>
<dbReference type="Gene3D" id="3.90.400.10">
    <property type="entry name" value="Oligo-1,6-glucosidase, Domain 2"/>
    <property type="match status" value="1"/>
</dbReference>
<evidence type="ECO:0000256" key="1">
    <source>
        <dbReference type="ARBA" id="ARBA00008061"/>
    </source>
</evidence>
<dbReference type="AlphaFoldDB" id="A0A559KD03"/>
<dbReference type="RefSeq" id="WP_144845987.1">
    <property type="nucleotide sequence ID" value="NZ_VNJI01000010.1"/>
</dbReference>
<dbReference type="GO" id="GO:0004556">
    <property type="term" value="F:alpha-amylase activity"/>
    <property type="evidence" value="ECO:0007669"/>
    <property type="project" value="TreeGrafter"/>
</dbReference>
<dbReference type="SMART" id="SM00642">
    <property type="entry name" value="Aamy"/>
    <property type="match status" value="1"/>
</dbReference>
<dbReference type="Pfam" id="PF16657">
    <property type="entry name" value="Malt_amylase_C"/>
    <property type="match status" value="1"/>
</dbReference>
<dbReference type="InterPro" id="IPR017853">
    <property type="entry name" value="GH"/>
</dbReference>
<evidence type="ECO:0000313" key="6">
    <source>
        <dbReference type="Proteomes" id="UP000317036"/>
    </source>
</evidence>
<dbReference type="SUPFAM" id="SSF51011">
    <property type="entry name" value="Glycosyl hydrolase domain"/>
    <property type="match status" value="1"/>
</dbReference>
<comment type="similarity">
    <text evidence="1">Belongs to the glycosyl hydrolase 13 family.</text>
</comment>
<dbReference type="FunFam" id="2.60.40.1180:FF:000007">
    <property type="entry name" value="Sucrose isomerase"/>
    <property type="match status" value="1"/>
</dbReference>
<dbReference type="NCBIfam" id="NF008183">
    <property type="entry name" value="PRK10933.1"/>
    <property type="match status" value="1"/>
</dbReference>